<protein>
    <recommendedName>
        <fullName evidence="2">KRAB domain-containing protein</fullName>
    </recommendedName>
</protein>
<organism evidence="3 4">
    <name type="scientific">Diceros bicornis minor</name>
    <name type="common">South-central black rhinoceros</name>
    <dbReference type="NCBI Taxonomy" id="77932"/>
    <lineage>
        <taxon>Eukaryota</taxon>
        <taxon>Metazoa</taxon>
        <taxon>Chordata</taxon>
        <taxon>Craniata</taxon>
        <taxon>Vertebrata</taxon>
        <taxon>Euteleostomi</taxon>
        <taxon>Mammalia</taxon>
        <taxon>Eutheria</taxon>
        <taxon>Laurasiatheria</taxon>
        <taxon>Perissodactyla</taxon>
        <taxon>Rhinocerotidae</taxon>
        <taxon>Diceros</taxon>
    </lineage>
</organism>
<dbReference type="EMBL" id="JACDTQ010003814">
    <property type="protein sequence ID" value="KAF5912505.1"/>
    <property type="molecule type" value="Genomic_DNA"/>
</dbReference>
<accession>A0A7J7E9M3</accession>
<evidence type="ECO:0000259" key="2">
    <source>
        <dbReference type="PROSITE" id="PS50805"/>
    </source>
</evidence>
<dbReference type="Gene3D" id="6.10.140.140">
    <property type="match status" value="1"/>
</dbReference>
<dbReference type="Pfam" id="PF01352">
    <property type="entry name" value="KRAB"/>
    <property type="match status" value="1"/>
</dbReference>
<dbReference type="InterPro" id="IPR001909">
    <property type="entry name" value="KRAB"/>
</dbReference>
<dbReference type="GO" id="GO:0006355">
    <property type="term" value="P:regulation of DNA-templated transcription"/>
    <property type="evidence" value="ECO:0007669"/>
    <property type="project" value="InterPro"/>
</dbReference>
<dbReference type="InterPro" id="IPR036051">
    <property type="entry name" value="KRAB_dom_sf"/>
</dbReference>
<dbReference type="Proteomes" id="UP000551758">
    <property type="component" value="Unassembled WGS sequence"/>
</dbReference>
<feature type="domain" description="KRAB" evidence="2">
    <location>
        <begin position="39"/>
        <end position="74"/>
    </location>
</feature>
<sequence length="74" mass="8510">MFPKCRSSQASDTESALSFSKEHRKIVMGPRDPGEKQFMAFRDAALKLIQKEWKLLSPAQKTRYKDVMLENYGG</sequence>
<comment type="caution">
    <text evidence="3">The sequence shown here is derived from an EMBL/GenBank/DDBJ whole genome shotgun (WGS) entry which is preliminary data.</text>
</comment>
<keyword evidence="4" id="KW-1185">Reference proteome</keyword>
<feature type="compositionally biased region" description="Polar residues" evidence="1">
    <location>
        <begin position="1"/>
        <end position="18"/>
    </location>
</feature>
<gene>
    <name evidence="3" type="ORF">HPG69_004176</name>
</gene>
<dbReference type="PROSITE" id="PS50805">
    <property type="entry name" value="KRAB"/>
    <property type="match status" value="1"/>
</dbReference>
<name>A0A7J7E9M3_DICBM</name>
<reference evidence="3 4" key="1">
    <citation type="journal article" date="2020" name="Mol. Biol. Evol.">
        <title>Interspecific Gene Flow and the Evolution of Specialization in Black and White Rhinoceros.</title>
        <authorList>
            <person name="Moodley Y."/>
            <person name="Westbury M.V."/>
            <person name="Russo I.M."/>
            <person name="Gopalakrishnan S."/>
            <person name="Rakotoarivelo A."/>
            <person name="Olsen R.A."/>
            <person name="Prost S."/>
            <person name="Tunstall T."/>
            <person name="Ryder O.A."/>
            <person name="Dalen L."/>
            <person name="Bruford M.W."/>
        </authorList>
    </citation>
    <scope>NUCLEOTIDE SEQUENCE [LARGE SCALE GENOMIC DNA]</scope>
    <source>
        <strain evidence="3">SBR-YM</strain>
        <tissue evidence="3">Skin</tissue>
    </source>
</reference>
<dbReference type="SUPFAM" id="SSF109640">
    <property type="entry name" value="KRAB domain (Kruppel-associated box)"/>
    <property type="match status" value="1"/>
</dbReference>
<proteinExistence type="predicted"/>
<evidence type="ECO:0000313" key="3">
    <source>
        <dbReference type="EMBL" id="KAF5912505.1"/>
    </source>
</evidence>
<dbReference type="AlphaFoldDB" id="A0A7J7E9M3"/>
<feature type="region of interest" description="Disordered" evidence="1">
    <location>
        <begin position="1"/>
        <end position="22"/>
    </location>
</feature>
<dbReference type="CDD" id="cd07765">
    <property type="entry name" value="KRAB_A-box"/>
    <property type="match status" value="1"/>
</dbReference>
<evidence type="ECO:0000313" key="4">
    <source>
        <dbReference type="Proteomes" id="UP000551758"/>
    </source>
</evidence>
<evidence type="ECO:0000256" key="1">
    <source>
        <dbReference type="SAM" id="MobiDB-lite"/>
    </source>
</evidence>